<protein>
    <recommendedName>
        <fullName evidence="5">DUF2232 domain-containing protein</fullName>
    </recommendedName>
</protein>
<evidence type="ECO:0000313" key="4">
    <source>
        <dbReference type="Proteomes" id="UP000217895"/>
    </source>
</evidence>
<reference evidence="3 4" key="1">
    <citation type="submission" date="2017-06" db="EMBL/GenBank/DDBJ databases">
        <title>Genome sequencing of cyanobaciteial culture collection at National Institute for Environmental Studies (NIES).</title>
        <authorList>
            <person name="Hirose Y."/>
            <person name="Shimura Y."/>
            <person name="Fujisawa T."/>
            <person name="Nakamura Y."/>
            <person name="Kawachi M."/>
        </authorList>
    </citation>
    <scope>NUCLEOTIDE SEQUENCE [LARGE SCALE GENOMIC DNA]</scope>
    <source>
        <strain evidence="3 4">NIES-2135</strain>
    </source>
</reference>
<feature type="transmembrane region" description="Helical" evidence="2">
    <location>
        <begin position="69"/>
        <end position="86"/>
    </location>
</feature>
<dbReference type="InterPro" id="IPR018710">
    <property type="entry name" value="DUF2232"/>
</dbReference>
<keyword evidence="2" id="KW-0472">Membrane</keyword>
<organism evidence="3 4">
    <name type="scientific">Leptolyngbya boryana NIES-2135</name>
    <dbReference type="NCBI Taxonomy" id="1973484"/>
    <lineage>
        <taxon>Bacteria</taxon>
        <taxon>Bacillati</taxon>
        <taxon>Cyanobacteriota</taxon>
        <taxon>Cyanophyceae</taxon>
        <taxon>Leptolyngbyales</taxon>
        <taxon>Leptolyngbyaceae</taxon>
        <taxon>Leptolyngbya group</taxon>
        <taxon>Leptolyngbya</taxon>
    </lineage>
</organism>
<feature type="transmembrane region" description="Helical" evidence="2">
    <location>
        <begin position="167"/>
        <end position="188"/>
    </location>
</feature>
<feature type="compositionally biased region" description="Basic and acidic residues" evidence="1">
    <location>
        <begin position="1"/>
        <end position="11"/>
    </location>
</feature>
<feature type="transmembrane region" description="Helical" evidence="2">
    <location>
        <begin position="139"/>
        <end position="161"/>
    </location>
</feature>
<evidence type="ECO:0000256" key="2">
    <source>
        <dbReference type="SAM" id="Phobius"/>
    </source>
</evidence>
<keyword evidence="4" id="KW-1185">Reference proteome</keyword>
<dbReference type="PANTHER" id="PTHR37185">
    <property type="entry name" value="MEMBRANE PROTEIN"/>
    <property type="match status" value="1"/>
</dbReference>
<name>A0A1Z4JH86_LEPBY</name>
<accession>A0A1Z4JH86</accession>
<sequence length="245" mass="27829">MTDLPNDRIDPTELDEEWIPDSDPTPHDIEDRRPVRRQVDPDSPIIMVETAFMASAASLVWLVNTYFPMGPILQIFFPIPIALIYLRWGSRAAWMGCAIAALLLSVLLAPVRSIQYVMPYGFLGVLLGALWYRRVTWYVSIPLGTLLGVLGSFFRIWLVSLLLGDDLWLYSTAQITNFLDWIFTLVGLMVQPSLALVQAFVFVSILLVNTIYLSVVHLVAWLLLDRLDSPIPRPPNWVQVLFDND</sequence>
<feature type="compositionally biased region" description="Basic and acidic residues" evidence="1">
    <location>
        <begin position="24"/>
        <end position="34"/>
    </location>
</feature>
<evidence type="ECO:0008006" key="5">
    <source>
        <dbReference type="Google" id="ProtNLM"/>
    </source>
</evidence>
<dbReference type="Proteomes" id="UP000217895">
    <property type="component" value="Chromosome"/>
</dbReference>
<evidence type="ECO:0000313" key="3">
    <source>
        <dbReference type="EMBL" id="BAY56124.1"/>
    </source>
</evidence>
<dbReference type="Pfam" id="PF09991">
    <property type="entry name" value="DUF2232"/>
    <property type="match status" value="1"/>
</dbReference>
<proteinExistence type="predicted"/>
<keyword evidence="2" id="KW-0812">Transmembrane</keyword>
<keyword evidence="2" id="KW-1133">Transmembrane helix</keyword>
<feature type="transmembrane region" description="Helical" evidence="2">
    <location>
        <begin position="93"/>
        <end position="110"/>
    </location>
</feature>
<feature type="transmembrane region" description="Helical" evidence="2">
    <location>
        <begin position="200"/>
        <end position="224"/>
    </location>
</feature>
<dbReference type="EMBL" id="AP018203">
    <property type="protein sequence ID" value="BAY56124.1"/>
    <property type="molecule type" value="Genomic_DNA"/>
</dbReference>
<dbReference type="PANTHER" id="PTHR37185:SF3">
    <property type="entry name" value="MEMBRANE PROTEIN"/>
    <property type="match status" value="1"/>
</dbReference>
<evidence type="ECO:0000256" key="1">
    <source>
        <dbReference type="SAM" id="MobiDB-lite"/>
    </source>
</evidence>
<dbReference type="AlphaFoldDB" id="A0A1Z4JH86"/>
<feature type="region of interest" description="Disordered" evidence="1">
    <location>
        <begin position="1"/>
        <end position="34"/>
    </location>
</feature>
<gene>
    <name evidence="3" type="ORF">NIES2135_29540</name>
</gene>